<proteinExistence type="predicted"/>
<keyword evidence="1" id="KW-0472">Membrane</keyword>
<evidence type="ECO:0000313" key="2">
    <source>
        <dbReference type="EMBL" id="WVZ94774.1"/>
    </source>
</evidence>
<reference evidence="2 3" key="1">
    <citation type="submission" date="2024-02" db="EMBL/GenBank/DDBJ databases">
        <title>High-quality chromosome-scale genome assembly of Pensacola bahiagrass (Paspalum notatum Flugge var. saurae).</title>
        <authorList>
            <person name="Vega J.M."/>
            <person name="Podio M."/>
            <person name="Orjuela J."/>
            <person name="Siena L.A."/>
            <person name="Pessino S.C."/>
            <person name="Combes M.C."/>
            <person name="Mariac C."/>
            <person name="Albertini E."/>
            <person name="Pupilli F."/>
            <person name="Ortiz J.P.A."/>
            <person name="Leblanc O."/>
        </authorList>
    </citation>
    <scope>NUCLEOTIDE SEQUENCE [LARGE SCALE GENOMIC DNA]</scope>
    <source>
        <strain evidence="2">R1</strain>
        <tissue evidence="2">Leaf</tissue>
    </source>
</reference>
<dbReference type="EMBL" id="CP144753">
    <property type="protein sequence ID" value="WVZ94774.1"/>
    <property type="molecule type" value="Genomic_DNA"/>
</dbReference>
<keyword evidence="1" id="KW-1133">Transmembrane helix</keyword>
<evidence type="ECO:0000256" key="1">
    <source>
        <dbReference type="SAM" id="Phobius"/>
    </source>
</evidence>
<feature type="transmembrane region" description="Helical" evidence="1">
    <location>
        <begin position="21"/>
        <end position="39"/>
    </location>
</feature>
<dbReference type="AlphaFoldDB" id="A0AAQ3UNH5"/>
<protein>
    <submittedName>
        <fullName evidence="2">Uncharacterized protein</fullName>
    </submittedName>
</protein>
<gene>
    <name evidence="2" type="ORF">U9M48_040632</name>
</gene>
<feature type="transmembrane region" description="Helical" evidence="1">
    <location>
        <begin position="116"/>
        <end position="135"/>
    </location>
</feature>
<accession>A0AAQ3UNH5</accession>
<sequence length="153" mass="15286">MEIGNGDNVATPPPSARAPGSSAMAIGLMLMLISVSVGIDNYNAGGIGLPLSFVGLLAGVILTVVGVRAADGDPAPAVPAAIDGARGLVSFLRRNLTVVGLVLVSSAITAVSGEAGAVLCFSMFLVLLLGVYLISHGTLAVKRIKKTRAFGSA</sequence>
<name>A0AAQ3UNH5_PASNO</name>
<evidence type="ECO:0000313" key="3">
    <source>
        <dbReference type="Proteomes" id="UP001341281"/>
    </source>
</evidence>
<keyword evidence="3" id="KW-1185">Reference proteome</keyword>
<keyword evidence="1" id="KW-0812">Transmembrane</keyword>
<feature type="transmembrane region" description="Helical" evidence="1">
    <location>
        <begin position="51"/>
        <end position="70"/>
    </location>
</feature>
<organism evidence="2 3">
    <name type="scientific">Paspalum notatum var. saurae</name>
    <dbReference type="NCBI Taxonomy" id="547442"/>
    <lineage>
        <taxon>Eukaryota</taxon>
        <taxon>Viridiplantae</taxon>
        <taxon>Streptophyta</taxon>
        <taxon>Embryophyta</taxon>
        <taxon>Tracheophyta</taxon>
        <taxon>Spermatophyta</taxon>
        <taxon>Magnoliopsida</taxon>
        <taxon>Liliopsida</taxon>
        <taxon>Poales</taxon>
        <taxon>Poaceae</taxon>
        <taxon>PACMAD clade</taxon>
        <taxon>Panicoideae</taxon>
        <taxon>Andropogonodae</taxon>
        <taxon>Paspaleae</taxon>
        <taxon>Paspalinae</taxon>
        <taxon>Paspalum</taxon>
    </lineage>
</organism>
<dbReference type="Proteomes" id="UP001341281">
    <property type="component" value="Chromosome 09"/>
</dbReference>